<protein>
    <submittedName>
        <fullName evidence="1">Uncharacterized protein</fullName>
    </submittedName>
</protein>
<reference evidence="1 2" key="1">
    <citation type="journal article" date="2012" name="Science">
        <title>The Paleozoic origin of enzymatic lignin decomposition reconstructed from 31 fungal genomes.</title>
        <authorList>
            <person name="Floudas D."/>
            <person name="Binder M."/>
            <person name="Riley R."/>
            <person name="Barry K."/>
            <person name="Blanchette R.A."/>
            <person name="Henrissat B."/>
            <person name="Martinez A.T."/>
            <person name="Otillar R."/>
            <person name="Spatafora J.W."/>
            <person name="Yadav J.S."/>
            <person name="Aerts A."/>
            <person name="Benoit I."/>
            <person name="Boyd A."/>
            <person name="Carlson A."/>
            <person name="Copeland A."/>
            <person name="Coutinho P.M."/>
            <person name="de Vries R.P."/>
            <person name="Ferreira P."/>
            <person name="Findley K."/>
            <person name="Foster B."/>
            <person name="Gaskell J."/>
            <person name="Glotzer D."/>
            <person name="Gorecki P."/>
            <person name="Heitman J."/>
            <person name="Hesse C."/>
            <person name="Hori C."/>
            <person name="Igarashi K."/>
            <person name="Jurgens J.A."/>
            <person name="Kallen N."/>
            <person name="Kersten P."/>
            <person name="Kohler A."/>
            <person name="Kuees U."/>
            <person name="Kumar T.K.A."/>
            <person name="Kuo A."/>
            <person name="LaButti K."/>
            <person name="Larrondo L.F."/>
            <person name="Lindquist E."/>
            <person name="Ling A."/>
            <person name="Lombard V."/>
            <person name="Lucas S."/>
            <person name="Lundell T."/>
            <person name="Martin R."/>
            <person name="McLaughlin D.J."/>
            <person name="Morgenstern I."/>
            <person name="Morin E."/>
            <person name="Murat C."/>
            <person name="Nagy L.G."/>
            <person name="Nolan M."/>
            <person name="Ohm R.A."/>
            <person name="Patyshakuliyeva A."/>
            <person name="Rokas A."/>
            <person name="Ruiz-Duenas F.J."/>
            <person name="Sabat G."/>
            <person name="Salamov A."/>
            <person name="Samejima M."/>
            <person name="Schmutz J."/>
            <person name="Slot J.C."/>
            <person name="St John F."/>
            <person name="Stenlid J."/>
            <person name="Sun H."/>
            <person name="Sun S."/>
            <person name="Syed K."/>
            <person name="Tsang A."/>
            <person name="Wiebenga A."/>
            <person name="Young D."/>
            <person name="Pisabarro A."/>
            <person name="Eastwood D.C."/>
            <person name="Martin F."/>
            <person name="Cullen D."/>
            <person name="Grigoriev I.V."/>
            <person name="Hibbett D.S."/>
        </authorList>
    </citation>
    <scope>NUCLEOTIDE SEQUENCE [LARGE SCALE GENOMIC DNA]</scope>
    <source>
        <strain evidence="1 2">MD-104</strain>
    </source>
</reference>
<accession>A0A2H3JW15</accession>
<dbReference type="AlphaFoldDB" id="A0A2H3JW15"/>
<name>A0A2H3JW15_WOLCO</name>
<dbReference type="EMBL" id="KB468053">
    <property type="protein sequence ID" value="PCH40347.1"/>
    <property type="molecule type" value="Genomic_DNA"/>
</dbReference>
<organism evidence="1 2">
    <name type="scientific">Wolfiporia cocos (strain MD-104)</name>
    <name type="common">Brown rot fungus</name>
    <dbReference type="NCBI Taxonomy" id="742152"/>
    <lineage>
        <taxon>Eukaryota</taxon>
        <taxon>Fungi</taxon>
        <taxon>Dikarya</taxon>
        <taxon>Basidiomycota</taxon>
        <taxon>Agaricomycotina</taxon>
        <taxon>Agaricomycetes</taxon>
        <taxon>Polyporales</taxon>
        <taxon>Phaeolaceae</taxon>
        <taxon>Wolfiporia</taxon>
    </lineage>
</organism>
<dbReference type="Proteomes" id="UP000218811">
    <property type="component" value="Unassembled WGS sequence"/>
</dbReference>
<gene>
    <name evidence="1" type="ORF">WOLCODRAFT_136812</name>
</gene>
<keyword evidence="2" id="KW-1185">Reference proteome</keyword>
<evidence type="ECO:0000313" key="1">
    <source>
        <dbReference type="EMBL" id="PCH40347.1"/>
    </source>
</evidence>
<sequence>MRELVKTNGVAIWSVLLPNRFRPAEKVLNTGGRKLDFSVDSTEDESKKSKISSLFTYAHAGRQGLLRARGKLKRTTRSREAVTLLCTGCNRGRQRISPRRCRTIAGVWRRPQE</sequence>
<proteinExistence type="predicted"/>
<evidence type="ECO:0000313" key="2">
    <source>
        <dbReference type="Proteomes" id="UP000218811"/>
    </source>
</evidence>